<protein>
    <submittedName>
        <fullName evidence="1">Uncharacterized protein</fullName>
    </submittedName>
</protein>
<name>A0A098GET7_LEGMI</name>
<dbReference type="EMBL" id="LN614830">
    <property type="protein sequence ID" value="CEG60988.1"/>
    <property type="molecule type" value="Genomic_DNA"/>
</dbReference>
<dbReference type="HOGENOM" id="CLU_3104820_0_0_6"/>
<evidence type="ECO:0000313" key="1">
    <source>
        <dbReference type="EMBL" id="CEG60988.1"/>
    </source>
</evidence>
<gene>
    <name evidence="1" type="ORF">LMI_1692</name>
</gene>
<sequence length="51" mass="5842">MLKESQPSVSTIADFCAALFICHGHIPSLYSLIKLYDFFSKPLLYTSYFSF</sequence>
<accession>A0A098GET7</accession>
<dbReference type="KEGG" id="tmc:LMI_1692"/>
<reference evidence="2" key="1">
    <citation type="submission" date="2014-09" db="EMBL/GenBank/DDBJ databases">
        <authorList>
            <person name="Gomez-Valero L."/>
        </authorList>
    </citation>
    <scope>NUCLEOTIDE SEQUENCE [LARGE SCALE GENOMIC DNA]</scope>
    <source>
        <strain evidence="2">ATCC33218</strain>
    </source>
</reference>
<dbReference type="Proteomes" id="UP000032414">
    <property type="component" value="Chromosome I"/>
</dbReference>
<evidence type="ECO:0000313" key="2">
    <source>
        <dbReference type="Proteomes" id="UP000032414"/>
    </source>
</evidence>
<proteinExistence type="predicted"/>
<dbReference type="AlphaFoldDB" id="A0A098GET7"/>
<organism evidence="1 2">
    <name type="scientific">Legionella micdadei</name>
    <name type="common">Tatlockia micdadei</name>
    <dbReference type="NCBI Taxonomy" id="451"/>
    <lineage>
        <taxon>Bacteria</taxon>
        <taxon>Pseudomonadati</taxon>
        <taxon>Pseudomonadota</taxon>
        <taxon>Gammaproteobacteria</taxon>
        <taxon>Legionellales</taxon>
        <taxon>Legionellaceae</taxon>
        <taxon>Legionella</taxon>
    </lineage>
</organism>